<evidence type="ECO:0000313" key="2">
    <source>
        <dbReference type="Proteomes" id="UP001165653"/>
    </source>
</evidence>
<organism evidence="1 2">
    <name type="scientific">Luteolibacter rhizosphaerae</name>
    <dbReference type="NCBI Taxonomy" id="2989719"/>
    <lineage>
        <taxon>Bacteria</taxon>
        <taxon>Pseudomonadati</taxon>
        <taxon>Verrucomicrobiota</taxon>
        <taxon>Verrucomicrobiia</taxon>
        <taxon>Verrucomicrobiales</taxon>
        <taxon>Verrucomicrobiaceae</taxon>
        <taxon>Luteolibacter</taxon>
    </lineage>
</organism>
<reference evidence="1" key="1">
    <citation type="submission" date="2022-10" db="EMBL/GenBank/DDBJ databases">
        <title>Luteolibacter sp. GHJ8, whole genome shotgun sequencing project.</title>
        <authorList>
            <person name="Zhao G."/>
            <person name="Shen L."/>
        </authorList>
    </citation>
    <scope>NUCLEOTIDE SEQUENCE</scope>
    <source>
        <strain evidence="1">GHJ8</strain>
    </source>
</reference>
<protein>
    <submittedName>
        <fullName evidence="1">Uncharacterized protein</fullName>
    </submittedName>
</protein>
<sequence>MNRRGIHRLIPEDCAVGDWVLVLSVQHWDDSLPEQHSIAIRDNGRLEEWTFQKGSREFQGKDAAVWIRVS</sequence>
<dbReference type="RefSeq" id="WP_264516183.1">
    <property type="nucleotide sequence ID" value="NZ_JAPDDR010000016.1"/>
</dbReference>
<name>A0ABT3G9S7_9BACT</name>
<gene>
    <name evidence="1" type="ORF">OJ996_23650</name>
</gene>
<proteinExistence type="predicted"/>
<comment type="caution">
    <text evidence="1">The sequence shown here is derived from an EMBL/GenBank/DDBJ whole genome shotgun (WGS) entry which is preliminary data.</text>
</comment>
<dbReference type="Proteomes" id="UP001165653">
    <property type="component" value="Unassembled WGS sequence"/>
</dbReference>
<dbReference type="EMBL" id="JAPDDR010000016">
    <property type="protein sequence ID" value="MCW1916603.1"/>
    <property type="molecule type" value="Genomic_DNA"/>
</dbReference>
<keyword evidence="2" id="KW-1185">Reference proteome</keyword>
<evidence type="ECO:0000313" key="1">
    <source>
        <dbReference type="EMBL" id="MCW1916603.1"/>
    </source>
</evidence>
<accession>A0ABT3G9S7</accession>